<feature type="region of interest" description="Disordered" evidence="6">
    <location>
        <begin position="349"/>
        <end position="393"/>
    </location>
</feature>
<evidence type="ECO:0000313" key="9">
    <source>
        <dbReference type="EMBL" id="ETS73770.1"/>
    </source>
</evidence>
<dbReference type="KEGG" id="pfy:PFICI_14716"/>
<feature type="transmembrane region" description="Helical" evidence="7">
    <location>
        <begin position="31"/>
        <end position="53"/>
    </location>
</feature>
<evidence type="ECO:0000256" key="2">
    <source>
        <dbReference type="ARBA" id="ARBA00022692"/>
    </source>
</evidence>
<keyword evidence="10" id="KW-1185">Reference proteome</keyword>
<dbReference type="OMA" id="GWDITIT"/>
<dbReference type="AlphaFoldDB" id="W3WIN1"/>
<feature type="region of interest" description="Disordered" evidence="6">
    <location>
        <begin position="305"/>
        <end position="324"/>
    </location>
</feature>
<dbReference type="InterPro" id="IPR052337">
    <property type="entry name" value="SAT4-like"/>
</dbReference>
<dbReference type="GeneID" id="19279729"/>
<dbReference type="EMBL" id="KI912121">
    <property type="protein sequence ID" value="ETS73770.1"/>
    <property type="molecule type" value="Genomic_DNA"/>
</dbReference>
<feature type="transmembrane region" description="Helical" evidence="7">
    <location>
        <begin position="264"/>
        <end position="286"/>
    </location>
</feature>
<reference evidence="10" key="1">
    <citation type="journal article" date="2015" name="BMC Genomics">
        <title>Genomic and transcriptomic analysis of the endophytic fungus Pestalotiopsis fici reveals its lifestyle and high potential for synthesis of natural products.</title>
        <authorList>
            <person name="Wang X."/>
            <person name="Zhang X."/>
            <person name="Liu L."/>
            <person name="Xiang M."/>
            <person name="Wang W."/>
            <person name="Sun X."/>
            <person name="Che Y."/>
            <person name="Guo L."/>
            <person name="Liu G."/>
            <person name="Guo L."/>
            <person name="Wang C."/>
            <person name="Yin W.B."/>
            <person name="Stadler M."/>
            <person name="Zhang X."/>
            <person name="Liu X."/>
        </authorList>
    </citation>
    <scope>NUCLEOTIDE SEQUENCE [LARGE SCALE GENOMIC DNA]</scope>
    <source>
        <strain evidence="10">W106-1 / CGMCC3.15140</strain>
    </source>
</reference>
<dbReference type="InterPro" id="IPR049326">
    <property type="entry name" value="Rhodopsin_dom_fungi"/>
</dbReference>
<dbReference type="PANTHER" id="PTHR33048:SF124">
    <property type="entry name" value="INTEGRAL MEMBRANE PROTEIN"/>
    <property type="match status" value="1"/>
</dbReference>
<feature type="compositionally biased region" description="Basic and acidic residues" evidence="6">
    <location>
        <begin position="349"/>
        <end position="360"/>
    </location>
</feature>
<evidence type="ECO:0000256" key="6">
    <source>
        <dbReference type="SAM" id="MobiDB-lite"/>
    </source>
</evidence>
<evidence type="ECO:0000256" key="7">
    <source>
        <dbReference type="SAM" id="Phobius"/>
    </source>
</evidence>
<feature type="transmembrane region" description="Helical" evidence="7">
    <location>
        <begin position="143"/>
        <end position="165"/>
    </location>
</feature>
<evidence type="ECO:0000313" key="10">
    <source>
        <dbReference type="Proteomes" id="UP000030651"/>
    </source>
</evidence>
<dbReference type="Proteomes" id="UP000030651">
    <property type="component" value="Unassembled WGS sequence"/>
</dbReference>
<dbReference type="RefSeq" id="XP_007841488.1">
    <property type="nucleotide sequence ID" value="XM_007843297.1"/>
</dbReference>
<dbReference type="HOGENOM" id="CLU_028200_12_0_1"/>
<feature type="transmembrane region" description="Helical" evidence="7">
    <location>
        <begin position="65"/>
        <end position="84"/>
    </location>
</feature>
<feature type="compositionally biased region" description="Acidic residues" evidence="6">
    <location>
        <begin position="361"/>
        <end position="373"/>
    </location>
</feature>
<dbReference type="PANTHER" id="PTHR33048">
    <property type="entry name" value="PTH11-LIKE INTEGRAL MEMBRANE PROTEIN (AFU_ORTHOLOGUE AFUA_5G11245)"/>
    <property type="match status" value="1"/>
</dbReference>
<feature type="compositionally biased region" description="Polar residues" evidence="6">
    <location>
        <begin position="383"/>
        <end position="393"/>
    </location>
</feature>
<evidence type="ECO:0000256" key="3">
    <source>
        <dbReference type="ARBA" id="ARBA00022989"/>
    </source>
</evidence>
<gene>
    <name evidence="9" type="ORF">PFICI_14716</name>
</gene>
<sequence length="393" mass="43734">MALVNGVLVAMPPPDGYIVDFDHPQRNSDVAAYWIFGVGNALSLLSILQRLYVRVFIMKKLQMDDAFLLVAYIFSVVLQCLIIRDFARGIMGTHIWEMPITKFYQFLKDLYQLPILYNPIQCGAKLSLLLVYQRLAPLKWYKLTVWTTAAIIVISSTVLLFITIFPCQPVQAAWDLTITDYQCVNRQAVYKAQAIMGAITDAMVLLVPIPVVVSLHIPRRQKFGLVCFFGIGAITVFTSIMRLIQLIKSFDTTDQTWGGGVVLLWIFAEANLSIICASLPTVKIFIRHVAPRLLGTEYAKRSYPAGNSTPNAMPTIGGTGEQKQGLSVDKYGWYEDGSAHPLDTIVDVEGGKHGQRRQESPDEQGTDGWDDLGDGGSERGIVQTRTTTVSYSK</sequence>
<feature type="transmembrane region" description="Helical" evidence="7">
    <location>
        <begin position="111"/>
        <end position="131"/>
    </location>
</feature>
<dbReference type="OrthoDB" id="5401779at2759"/>
<feature type="transmembrane region" description="Helical" evidence="7">
    <location>
        <begin position="225"/>
        <end position="244"/>
    </location>
</feature>
<evidence type="ECO:0000259" key="8">
    <source>
        <dbReference type="Pfam" id="PF20684"/>
    </source>
</evidence>
<dbReference type="Pfam" id="PF20684">
    <property type="entry name" value="Fung_rhodopsin"/>
    <property type="match status" value="1"/>
</dbReference>
<evidence type="ECO:0000256" key="4">
    <source>
        <dbReference type="ARBA" id="ARBA00023136"/>
    </source>
</evidence>
<name>W3WIN1_PESFW</name>
<keyword evidence="4 7" id="KW-0472">Membrane</keyword>
<accession>W3WIN1</accession>
<keyword evidence="3 7" id="KW-1133">Transmembrane helix</keyword>
<dbReference type="eggNOG" id="ENOG502SH77">
    <property type="taxonomic scope" value="Eukaryota"/>
</dbReference>
<dbReference type="InParanoid" id="W3WIN1"/>
<organism evidence="9 10">
    <name type="scientific">Pestalotiopsis fici (strain W106-1 / CGMCC3.15140)</name>
    <dbReference type="NCBI Taxonomy" id="1229662"/>
    <lineage>
        <taxon>Eukaryota</taxon>
        <taxon>Fungi</taxon>
        <taxon>Dikarya</taxon>
        <taxon>Ascomycota</taxon>
        <taxon>Pezizomycotina</taxon>
        <taxon>Sordariomycetes</taxon>
        <taxon>Xylariomycetidae</taxon>
        <taxon>Amphisphaeriales</taxon>
        <taxon>Sporocadaceae</taxon>
        <taxon>Pestalotiopsis</taxon>
    </lineage>
</organism>
<keyword evidence="2 7" id="KW-0812">Transmembrane</keyword>
<comment type="subcellular location">
    <subcellularLocation>
        <location evidence="1">Membrane</location>
        <topology evidence="1">Multi-pass membrane protein</topology>
    </subcellularLocation>
</comment>
<feature type="transmembrane region" description="Helical" evidence="7">
    <location>
        <begin position="194"/>
        <end position="213"/>
    </location>
</feature>
<evidence type="ECO:0000256" key="5">
    <source>
        <dbReference type="ARBA" id="ARBA00038359"/>
    </source>
</evidence>
<comment type="similarity">
    <text evidence="5">Belongs to the SAT4 family.</text>
</comment>
<proteinExistence type="inferred from homology"/>
<evidence type="ECO:0000256" key="1">
    <source>
        <dbReference type="ARBA" id="ARBA00004141"/>
    </source>
</evidence>
<protein>
    <recommendedName>
        <fullName evidence="8">Rhodopsin domain-containing protein</fullName>
    </recommendedName>
</protein>
<dbReference type="GO" id="GO:0016020">
    <property type="term" value="C:membrane"/>
    <property type="evidence" value="ECO:0007669"/>
    <property type="project" value="UniProtKB-SubCell"/>
</dbReference>
<feature type="domain" description="Rhodopsin" evidence="8">
    <location>
        <begin position="50"/>
        <end position="287"/>
    </location>
</feature>